<evidence type="ECO:0000256" key="2">
    <source>
        <dbReference type="ARBA" id="ARBA00004924"/>
    </source>
</evidence>
<dbReference type="FunFam" id="3.30.559.10:FF:000023">
    <property type="entry name" value="Non-ribosomal peptide synthetase"/>
    <property type="match status" value="1"/>
</dbReference>
<dbReference type="GO" id="GO:0005737">
    <property type="term" value="C:cytoplasm"/>
    <property type="evidence" value="ECO:0007669"/>
    <property type="project" value="TreeGrafter"/>
</dbReference>
<dbReference type="GO" id="GO:0031177">
    <property type="term" value="F:phosphopantetheine binding"/>
    <property type="evidence" value="ECO:0007669"/>
    <property type="project" value="TreeGrafter"/>
</dbReference>
<dbReference type="InterPro" id="IPR010071">
    <property type="entry name" value="AA_adenyl_dom"/>
</dbReference>
<feature type="domain" description="Carrier" evidence="6">
    <location>
        <begin position="1036"/>
        <end position="1114"/>
    </location>
</feature>
<protein>
    <submittedName>
        <fullName evidence="7">Non-ribosomal peptide synthase/polyketide synthase</fullName>
    </submittedName>
</protein>
<keyword evidence="5" id="KW-0436">Ligase</keyword>
<dbReference type="InterPro" id="IPR023213">
    <property type="entry name" value="CAT-like_dom_sf"/>
</dbReference>
<dbReference type="Gene3D" id="1.10.1200.10">
    <property type="entry name" value="ACP-like"/>
    <property type="match status" value="1"/>
</dbReference>
<organism evidence="7 8">
    <name type="scientific">Crocosphaera chwakensis CCY0110</name>
    <dbReference type="NCBI Taxonomy" id="391612"/>
    <lineage>
        <taxon>Bacteria</taxon>
        <taxon>Bacillati</taxon>
        <taxon>Cyanobacteriota</taxon>
        <taxon>Cyanophyceae</taxon>
        <taxon>Oscillatoriophycideae</taxon>
        <taxon>Chroococcales</taxon>
        <taxon>Aphanothecaceae</taxon>
        <taxon>Crocosphaera</taxon>
        <taxon>Crocosphaera chwakensis</taxon>
    </lineage>
</organism>
<dbReference type="SUPFAM" id="SSF52777">
    <property type="entry name" value="CoA-dependent acyltransferases"/>
    <property type="match status" value="2"/>
</dbReference>
<evidence type="ECO:0000313" key="8">
    <source>
        <dbReference type="Proteomes" id="UP000003781"/>
    </source>
</evidence>
<dbReference type="Proteomes" id="UP000003781">
    <property type="component" value="Unassembled WGS sequence"/>
</dbReference>
<dbReference type="Gene3D" id="3.30.559.30">
    <property type="entry name" value="Nonribosomal peptide synthetase, condensation domain"/>
    <property type="match status" value="1"/>
</dbReference>
<dbReference type="CDD" id="cd12114">
    <property type="entry name" value="A_NRPS_TlmIV_like"/>
    <property type="match status" value="1"/>
</dbReference>
<comment type="caution">
    <text evidence="7">The sequence shown here is derived from an EMBL/GenBank/DDBJ whole genome shotgun (WGS) entry which is preliminary data.</text>
</comment>
<dbReference type="GO" id="GO:0016874">
    <property type="term" value="F:ligase activity"/>
    <property type="evidence" value="ECO:0007669"/>
    <property type="project" value="UniProtKB-KW"/>
</dbReference>
<evidence type="ECO:0000259" key="6">
    <source>
        <dbReference type="PROSITE" id="PS50075"/>
    </source>
</evidence>
<dbReference type="InterPro" id="IPR057737">
    <property type="entry name" value="Condensation_MtbB-like"/>
</dbReference>
<dbReference type="InterPro" id="IPR044894">
    <property type="entry name" value="TubC_N_sf"/>
</dbReference>
<accession>A3INX3</accession>
<evidence type="ECO:0000256" key="5">
    <source>
        <dbReference type="ARBA" id="ARBA00022598"/>
    </source>
</evidence>
<dbReference type="GO" id="GO:0044550">
    <property type="term" value="P:secondary metabolite biosynthetic process"/>
    <property type="evidence" value="ECO:0007669"/>
    <property type="project" value="TreeGrafter"/>
</dbReference>
<dbReference type="Pfam" id="PF00501">
    <property type="entry name" value="AMP-binding"/>
    <property type="match status" value="1"/>
</dbReference>
<keyword evidence="3" id="KW-0596">Phosphopantetheine</keyword>
<proteinExistence type="predicted"/>
<dbReference type="FunFam" id="3.40.50.980:FF:000001">
    <property type="entry name" value="Non-ribosomal peptide synthetase"/>
    <property type="match status" value="1"/>
</dbReference>
<dbReference type="PRINTS" id="PR00154">
    <property type="entry name" value="AMPBINDING"/>
</dbReference>
<dbReference type="InterPro" id="IPR001242">
    <property type="entry name" value="Condensation_dom"/>
</dbReference>
<dbReference type="Pfam" id="PF00550">
    <property type="entry name" value="PP-binding"/>
    <property type="match status" value="1"/>
</dbReference>
<dbReference type="SUPFAM" id="SSF56801">
    <property type="entry name" value="Acetyl-CoA synthetase-like"/>
    <property type="match status" value="1"/>
</dbReference>
<dbReference type="SUPFAM" id="SSF47336">
    <property type="entry name" value="ACP-like"/>
    <property type="match status" value="1"/>
</dbReference>
<dbReference type="PANTHER" id="PTHR45527">
    <property type="entry name" value="NONRIBOSOMAL PEPTIDE SYNTHETASE"/>
    <property type="match status" value="1"/>
</dbReference>
<dbReference type="InterPro" id="IPR045851">
    <property type="entry name" value="AMP-bd_C_sf"/>
</dbReference>
<dbReference type="CDD" id="cd19535">
    <property type="entry name" value="Cyc_NRPS"/>
    <property type="match status" value="1"/>
</dbReference>
<dbReference type="Pfam" id="PF00668">
    <property type="entry name" value="Condensation"/>
    <property type="match status" value="1"/>
</dbReference>
<dbReference type="AlphaFoldDB" id="A3INX3"/>
<dbReference type="NCBIfam" id="TIGR01733">
    <property type="entry name" value="AA-adenyl-dom"/>
    <property type="match status" value="1"/>
</dbReference>
<dbReference type="InterPro" id="IPR009081">
    <property type="entry name" value="PP-bd_ACP"/>
</dbReference>
<evidence type="ECO:0000256" key="4">
    <source>
        <dbReference type="ARBA" id="ARBA00022553"/>
    </source>
</evidence>
<dbReference type="Pfam" id="PF18563">
    <property type="entry name" value="TubC_N"/>
    <property type="match status" value="1"/>
</dbReference>
<evidence type="ECO:0000256" key="3">
    <source>
        <dbReference type="ARBA" id="ARBA00022450"/>
    </source>
</evidence>
<dbReference type="InterPro" id="IPR000873">
    <property type="entry name" value="AMP-dep_synth/lig_dom"/>
</dbReference>
<evidence type="ECO:0000256" key="1">
    <source>
        <dbReference type="ARBA" id="ARBA00001957"/>
    </source>
</evidence>
<dbReference type="InterPro" id="IPR036736">
    <property type="entry name" value="ACP-like_sf"/>
</dbReference>
<dbReference type="PROSITE" id="PS50075">
    <property type="entry name" value="CARRIER"/>
    <property type="match status" value="1"/>
</dbReference>
<dbReference type="Gene3D" id="3.30.559.10">
    <property type="entry name" value="Chloramphenicol acetyltransferase-like domain"/>
    <property type="match status" value="1"/>
</dbReference>
<dbReference type="PROSITE" id="PS00455">
    <property type="entry name" value="AMP_BINDING"/>
    <property type="match status" value="1"/>
</dbReference>
<dbReference type="EMBL" id="AAXW01000011">
    <property type="protein sequence ID" value="EAZ91775.1"/>
    <property type="molecule type" value="Genomic_DNA"/>
</dbReference>
<dbReference type="FunFam" id="3.30.559.30:FF:000006">
    <property type="entry name" value="Yersiniabactin polyketide/non-ribosomal peptide synthetase"/>
    <property type="match status" value="1"/>
</dbReference>
<gene>
    <name evidence="7" type="ORF">CY0110_07439</name>
</gene>
<dbReference type="OrthoDB" id="428071at2"/>
<dbReference type="InterPro" id="IPR041464">
    <property type="entry name" value="TubC_N"/>
</dbReference>
<dbReference type="Gene3D" id="1.10.10.1830">
    <property type="entry name" value="Non-ribosomal peptide synthase, adenylation domain"/>
    <property type="match status" value="1"/>
</dbReference>
<dbReference type="InterPro" id="IPR042099">
    <property type="entry name" value="ANL_N_sf"/>
</dbReference>
<dbReference type="RefSeq" id="WP_008275095.1">
    <property type="nucleotide sequence ID" value="NZ_AAXW01000011.1"/>
</dbReference>
<dbReference type="GO" id="GO:0043041">
    <property type="term" value="P:amino acid activation for nonribosomal peptide biosynthetic process"/>
    <property type="evidence" value="ECO:0007669"/>
    <property type="project" value="TreeGrafter"/>
</dbReference>
<dbReference type="PANTHER" id="PTHR45527:SF10">
    <property type="entry name" value="PYOCHELIN SYNTHASE PCHF"/>
    <property type="match status" value="1"/>
</dbReference>
<dbReference type="Pfam" id="PF13193">
    <property type="entry name" value="AMP-binding_C"/>
    <property type="match status" value="1"/>
</dbReference>
<comment type="cofactor">
    <cofactor evidence="1">
        <name>pantetheine 4'-phosphate</name>
        <dbReference type="ChEBI" id="CHEBI:47942"/>
    </cofactor>
</comment>
<dbReference type="InterPro" id="IPR020459">
    <property type="entry name" value="AMP-binding"/>
</dbReference>
<dbReference type="eggNOG" id="COG1020">
    <property type="taxonomic scope" value="Bacteria"/>
</dbReference>
<keyword evidence="4" id="KW-0597">Phosphoprotein</keyword>
<name>A3INX3_9CHRO</name>
<dbReference type="FunFam" id="3.40.50.12780:FF:000012">
    <property type="entry name" value="Non-ribosomal peptide synthetase"/>
    <property type="match status" value="1"/>
</dbReference>
<comment type="pathway">
    <text evidence="2">Siderophore biosynthesis.</text>
</comment>
<dbReference type="Gene3D" id="3.30.300.30">
    <property type="match status" value="1"/>
</dbReference>
<dbReference type="InterPro" id="IPR025110">
    <property type="entry name" value="AMP-bd_C"/>
</dbReference>
<dbReference type="GO" id="GO:0008610">
    <property type="term" value="P:lipid biosynthetic process"/>
    <property type="evidence" value="ECO:0007669"/>
    <property type="project" value="UniProtKB-ARBA"/>
</dbReference>
<evidence type="ECO:0000313" key="7">
    <source>
        <dbReference type="EMBL" id="EAZ91775.1"/>
    </source>
</evidence>
<keyword evidence="8" id="KW-1185">Reference proteome</keyword>
<dbReference type="Gene3D" id="3.40.50.12780">
    <property type="entry name" value="N-terminal domain of ligase-like"/>
    <property type="match status" value="1"/>
</dbReference>
<reference evidence="7 8" key="1">
    <citation type="submission" date="2007-03" db="EMBL/GenBank/DDBJ databases">
        <authorList>
            <person name="Stal L."/>
            <person name="Ferriera S."/>
            <person name="Johnson J."/>
            <person name="Kravitz S."/>
            <person name="Beeson K."/>
            <person name="Sutton G."/>
            <person name="Rogers Y.-H."/>
            <person name="Friedman R."/>
            <person name="Frazier M."/>
            <person name="Venter J.C."/>
        </authorList>
    </citation>
    <scope>NUCLEOTIDE SEQUENCE [LARGE SCALE GENOMIC DNA]</scope>
    <source>
        <strain evidence="7 8">CCY0110</strain>
    </source>
</reference>
<dbReference type="InterPro" id="IPR020845">
    <property type="entry name" value="AMP-binding_CS"/>
</dbReference>
<sequence length="1149" mass="132015">MNLNQLLTELSQLGVQLWTENNQLKIRAAKGVLTPEYKELLSQNKTKILKLLQQNKQTQNTNLPPIIADPDNRYQPFPLTDMQHAFWVGRMGILELGDVANHGYYEIEGYDLNLDSLNWALNQLIQRHDMLRAVMLPDGRQQVLKEVHQYDIKATDLRQKDENEIAKYLNSIRKEMSHQVLPWDKWPLFEFRASILDDNRIRLHISYDLQIFDAWSLFRLFEEWFQLCQDSQSSLPPLDFTFRDYVFADKALQGTELYNQSRDYWLSRIPTLPPAPDLPLAKNPSTLKKHECRRFNGELDRSSWQQLKQRAKAAGMTPSGVLLAAFTEVLTRWSKTPKFTLNLALFNRLPFHPHIHNILGDFTSVTLLAVDNSPLDTFKQRAQRLQQQLWQDLDHRYFSGVRVMRELNRFRRDVPTAMPVVFTSTLGFEALGQETSAFDRLGKMVYGVSQASQVWLDHQVSEYHGSLKFTWDAVDELFPPGMIDDMFETYYRLLQQLATSGEVWQQTSLDLLPASQVAQRQAINATEMPLPNVTLWDLFTKQVRQNPDNAAVITLGQTLTYEQLYQKSSAIAHQLRELGLKPNQLIAVLMEKGWEQIVAVMGILGSGTAYVPIDPNLPQERIDYLLENSQVEVILTQSWVKQGNNKKYTVISIDNNSLHPIPYNPSPHLTPEDLAYVIYTSGTTGQPKGVMIPHRNVVNVVTYTNQRFGVNESDRILALTSLNHDLSVYDIFGPLSVGAAMVLPEAEKVKDAQHWTRLMQQENVTLWNSVPTMMEMLVEYLENSQDSTPKSLRLAILGGDWLPLSLPNRLKSLINGVTLLSIGGPTETTIWNIGYEVQEVDPNWKSIPYGKPMGNSKYYILNERLEDCPIWVPGQMYCTGVQVAKGYWQHQEKTQERFIIHPKTGERIYATGDLGCYIPDGNIRILGRVDFQIKLRGHRIEPSEIESILFKHLDIKSALVNYSNEKLIAYIIPHFNSSLEVEGIKSYLKEKLPDYMIPSYFFFLESFPLSANGKIDRLALPQFEEVANSKYDDYVAPKTELEKIISDTWKQVLEVEKIGINRNFFDLGGNSLLITKVYTSLKQSLPENTKNFSVVELFKYPTITAFINYLNQQDNSADKANDNEQLANNIKKGKNRIQARRKRLKNFKV</sequence>